<proteinExistence type="predicted"/>
<evidence type="ECO:0000313" key="2">
    <source>
        <dbReference type="EMBL" id="MBR0599158.1"/>
    </source>
</evidence>
<reference evidence="2" key="1">
    <citation type="submission" date="2021-04" db="EMBL/GenBank/DDBJ databases">
        <title>Sinoanaerobacter chloroacetimidivorans sp. nov., an obligate anaerobic bacterium isolated from anaerobic sludge.</title>
        <authorList>
            <person name="Bao Y."/>
        </authorList>
    </citation>
    <scope>NUCLEOTIDE SEQUENCE</scope>
    <source>
        <strain evidence="2">BAD-6</strain>
    </source>
</reference>
<comment type="caution">
    <text evidence="2">The sequence shown here is derived from an EMBL/GenBank/DDBJ whole genome shotgun (WGS) entry which is preliminary data.</text>
</comment>
<dbReference type="AlphaFoldDB" id="A0A8J7W4F4"/>
<sequence>MKPCELTLFITILANYVAKDLSDDDLVYMSAVLSLFVDTLSTIVVQRERNAAKKNVSEDDQLDTLAVQTDTNLNPVMLR</sequence>
<organism evidence="2 3">
    <name type="scientific">Sinanaerobacter chloroacetimidivorans</name>
    <dbReference type="NCBI Taxonomy" id="2818044"/>
    <lineage>
        <taxon>Bacteria</taxon>
        <taxon>Bacillati</taxon>
        <taxon>Bacillota</taxon>
        <taxon>Clostridia</taxon>
        <taxon>Peptostreptococcales</taxon>
        <taxon>Anaerovoracaceae</taxon>
        <taxon>Sinanaerobacter</taxon>
    </lineage>
</organism>
<feature type="transmembrane region" description="Helical" evidence="1">
    <location>
        <begin position="26"/>
        <end position="45"/>
    </location>
</feature>
<protein>
    <submittedName>
        <fullName evidence="2">Uncharacterized protein</fullName>
    </submittedName>
</protein>
<evidence type="ECO:0000313" key="3">
    <source>
        <dbReference type="Proteomes" id="UP000675664"/>
    </source>
</evidence>
<keyword evidence="3" id="KW-1185">Reference proteome</keyword>
<keyword evidence="1" id="KW-0472">Membrane</keyword>
<name>A0A8J7W4F4_9FIRM</name>
<accession>A0A8J7W4F4</accession>
<evidence type="ECO:0000256" key="1">
    <source>
        <dbReference type="SAM" id="Phobius"/>
    </source>
</evidence>
<dbReference type="EMBL" id="JAGSND010000010">
    <property type="protein sequence ID" value="MBR0599158.1"/>
    <property type="molecule type" value="Genomic_DNA"/>
</dbReference>
<dbReference type="RefSeq" id="WP_227019290.1">
    <property type="nucleotide sequence ID" value="NZ_JAGSND010000010.1"/>
</dbReference>
<keyword evidence="1" id="KW-0812">Transmembrane</keyword>
<reference evidence="2" key="2">
    <citation type="submission" date="2021-04" db="EMBL/GenBank/DDBJ databases">
        <authorList>
            <person name="Liu J."/>
        </authorList>
    </citation>
    <scope>NUCLEOTIDE SEQUENCE</scope>
    <source>
        <strain evidence="2">BAD-6</strain>
    </source>
</reference>
<keyword evidence="1" id="KW-1133">Transmembrane helix</keyword>
<gene>
    <name evidence="2" type="ORF">KCX82_14810</name>
</gene>
<dbReference type="Proteomes" id="UP000675664">
    <property type="component" value="Unassembled WGS sequence"/>
</dbReference>